<evidence type="ECO:0000313" key="4">
    <source>
        <dbReference type="EMBL" id="KAJ6221475.1"/>
    </source>
</evidence>
<name>A0A9Q0M955_BLOTA</name>
<dbReference type="AlphaFoldDB" id="A0A9Q0M955"/>
<organism evidence="4 5">
    <name type="scientific">Blomia tropicalis</name>
    <name type="common">Mite</name>
    <dbReference type="NCBI Taxonomy" id="40697"/>
    <lineage>
        <taxon>Eukaryota</taxon>
        <taxon>Metazoa</taxon>
        <taxon>Ecdysozoa</taxon>
        <taxon>Arthropoda</taxon>
        <taxon>Chelicerata</taxon>
        <taxon>Arachnida</taxon>
        <taxon>Acari</taxon>
        <taxon>Acariformes</taxon>
        <taxon>Sarcoptiformes</taxon>
        <taxon>Astigmata</taxon>
        <taxon>Glycyphagoidea</taxon>
        <taxon>Echimyopodidae</taxon>
        <taxon>Blomia</taxon>
    </lineage>
</organism>
<dbReference type="GO" id="GO:0008194">
    <property type="term" value="F:UDP-glycosyltransferase activity"/>
    <property type="evidence" value="ECO:0007669"/>
    <property type="project" value="InterPro"/>
</dbReference>
<dbReference type="CDD" id="cd03784">
    <property type="entry name" value="GT1_Gtf-like"/>
    <property type="match status" value="1"/>
</dbReference>
<dbReference type="OMA" id="NEFMINS"/>
<proteinExistence type="inferred from homology"/>
<gene>
    <name evidence="4" type="ORF">RDWZM_000020</name>
</gene>
<evidence type="ECO:0000256" key="2">
    <source>
        <dbReference type="ARBA" id="ARBA00022676"/>
    </source>
</evidence>
<comment type="caution">
    <text evidence="4">The sequence shown here is derived from an EMBL/GenBank/DDBJ whole genome shotgun (WGS) entry which is preliminary data.</text>
</comment>
<dbReference type="EMBL" id="JAPWDV010000001">
    <property type="protein sequence ID" value="KAJ6221475.1"/>
    <property type="molecule type" value="Genomic_DNA"/>
</dbReference>
<dbReference type="InterPro" id="IPR050271">
    <property type="entry name" value="UDP-glycosyltransferase"/>
</dbReference>
<sequence>MKKFTILATPINAVGHVNATLGALKPLVKRGHRIIFILEDAFAGKASVHGFEEHLMTFKKEADEQNPGESIAKKLLDSKLLGNYTTEEKIIIMKEMFKSGEGQEEVGIYDDAVKEAIAKYEPDLIYCDNVNLVPSIYYSGIPWIKNMSAVPLFYVISEEIPPGCSGYSINTDIELVKKFNSHREAMFKSEKYNDYIETLGYKRFPNDVMMPDTQVMDVYAYPEELNFPYFHKLGWFNLEVFNKIPMTSQSTLQDYVSEKFVENDLNGNFSGKYIYISMGSMGSIDLDLMKRLVNVLSRTNHKYIVSKGPRHSEYELANNMYGERYLPQTKLLPLVDLVITHGGNNTTTETFGVGKPMIVMPLFCDQFDNAQRLEDTGLGAQIHPYNYKDEDLIETIDRLLNDKQLHSRLISAAKRIHSIDKHEELADKIEELLSNK</sequence>
<keyword evidence="5" id="KW-1185">Reference proteome</keyword>
<evidence type="ECO:0000256" key="3">
    <source>
        <dbReference type="ARBA" id="ARBA00022679"/>
    </source>
</evidence>
<dbReference type="Proteomes" id="UP001142055">
    <property type="component" value="Chromosome 1"/>
</dbReference>
<evidence type="ECO:0008006" key="6">
    <source>
        <dbReference type="Google" id="ProtNLM"/>
    </source>
</evidence>
<evidence type="ECO:0000313" key="5">
    <source>
        <dbReference type="Proteomes" id="UP001142055"/>
    </source>
</evidence>
<dbReference type="PANTHER" id="PTHR48043">
    <property type="entry name" value="EG:EG0003.4 PROTEIN-RELATED"/>
    <property type="match status" value="1"/>
</dbReference>
<accession>A0A9Q0M955</accession>
<protein>
    <recommendedName>
        <fullName evidence="6">UDP-glycosyltransferase</fullName>
    </recommendedName>
</protein>
<dbReference type="Pfam" id="PF00201">
    <property type="entry name" value="UDPGT"/>
    <property type="match status" value="1"/>
</dbReference>
<reference evidence="4" key="1">
    <citation type="submission" date="2022-12" db="EMBL/GenBank/DDBJ databases">
        <title>Genome assemblies of Blomia tropicalis.</title>
        <authorList>
            <person name="Cui Y."/>
        </authorList>
    </citation>
    <scope>NUCLEOTIDE SEQUENCE</scope>
    <source>
        <tissue evidence="4">Adult mites</tissue>
    </source>
</reference>
<dbReference type="Gene3D" id="3.40.50.2000">
    <property type="entry name" value="Glycogen Phosphorylase B"/>
    <property type="match status" value="2"/>
</dbReference>
<evidence type="ECO:0000256" key="1">
    <source>
        <dbReference type="ARBA" id="ARBA00009995"/>
    </source>
</evidence>
<dbReference type="InterPro" id="IPR002213">
    <property type="entry name" value="UDP_glucos_trans"/>
</dbReference>
<keyword evidence="2" id="KW-0328">Glycosyltransferase</keyword>
<comment type="similarity">
    <text evidence="1">Belongs to the UDP-glycosyltransferase family.</text>
</comment>
<keyword evidence="3" id="KW-0808">Transferase</keyword>
<dbReference type="SUPFAM" id="SSF53756">
    <property type="entry name" value="UDP-Glycosyltransferase/glycogen phosphorylase"/>
    <property type="match status" value="1"/>
</dbReference>
<dbReference type="PANTHER" id="PTHR48043:SF145">
    <property type="entry name" value="FI06409P-RELATED"/>
    <property type="match status" value="1"/>
</dbReference>